<gene>
    <name evidence="2" type="ORF">SAMN06295955_11389</name>
</gene>
<evidence type="ECO:0000256" key="1">
    <source>
        <dbReference type="PROSITE-ProRule" id="PRU00339"/>
    </source>
</evidence>
<dbReference type="PROSITE" id="PS50005">
    <property type="entry name" value="TPR"/>
    <property type="match status" value="1"/>
</dbReference>
<dbReference type="EMBL" id="FZPA01000013">
    <property type="protein sequence ID" value="SNT15579.1"/>
    <property type="molecule type" value="Genomic_DNA"/>
</dbReference>
<feature type="repeat" description="TPR" evidence="1">
    <location>
        <begin position="274"/>
        <end position="307"/>
    </location>
</feature>
<keyword evidence="3" id="KW-1185">Reference proteome</keyword>
<reference evidence="2 3" key="1">
    <citation type="submission" date="2017-06" db="EMBL/GenBank/DDBJ databases">
        <authorList>
            <person name="Kim H.J."/>
            <person name="Triplett B.A."/>
        </authorList>
    </citation>
    <scope>NUCLEOTIDE SEQUENCE [LARGE SCALE GENOMIC DNA]</scope>
    <source>
        <strain evidence="2 3">DS15</strain>
    </source>
</reference>
<organism evidence="2 3">
    <name type="scientific">Sphingopyxis indica</name>
    <dbReference type="NCBI Taxonomy" id="436663"/>
    <lineage>
        <taxon>Bacteria</taxon>
        <taxon>Pseudomonadati</taxon>
        <taxon>Pseudomonadota</taxon>
        <taxon>Alphaproteobacteria</taxon>
        <taxon>Sphingomonadales</taxon>
        <taxon>Sphingomonadaceae</taxon>
        <taxon>Sphingopyxis</taxon>
    </lineage>
</organism>
<dbReference type="OrthoDB" id="9134688at2"/>
<evidence type="ECO:0000313" key="3">
    <source>
        <dbReference type="Proteomes" id="UP000198339"/>
    </source>
</evidence>
<dbReference type="Gene3D" id="1.25.40.10">
    <property type="entry name" value="Tetratricopeptide repeat domain"/>
    <property type="match status" value="1"/>
</dbReference>
<accession>A0A239KD60</accession>
<protein>
    <submittedName>
        <fullName evidence="2">Uncharacterized protein</fullName>
    </submittedName>
</protein>
<dbReference type="RefSeq" id="WP_137893521.1">
    <property type="nucleotide sequence ID" value="NZ_FZPA01000013.1"/>
</dbReference>
<dbReference type="SMART" id="SM00028">
    <property type="entry name" value="TPR"/>
    <property type="match status" value="1"/>
</dbReference>
<name>A0A239KD60_9SPHN</name>
<dbReference type="InterPro" id="IPR019734">
    <property type="entry name" value="TPR_rpt"/>
</dbReference>
<dbReference type="SUPFAM" id="SSF101898">
    <property type="entry name" value="NHL repeat"/>
    <property type="match status" value="1"/>
</dbReference>
<dbReference type="Proteomes" id="UP000198339">
    <property type="component" value="Unassembled WGS sequence"/>
</dbReference>
<dbReference type="InterPro" id="IPR011990">
    <property type="entry name" value="TPR-like_helical_dom_sf"/>
</dbReference>
<keyword evidence="1" id="KW-0802">TPR repeat</keyword>
<evidence type="ECO:0000313" key="2">
    <source>
        <dbReference type="EMBL" id="SNT15579.1"/>
    </source>
</evidence>
<sequence length="321" mass="35626">MKRFLRRLFRTETQSELPTRPKTTGLRMQKFGHDLVRIESIGFFGHHAASPNGDFHLVWADRNREGTVGGYRHEGHGSWSLLHGDEIVATGRLERPADGKTANNGSFIIHDRLFGDGLKGRFVAFGADGAKLVEKELNANLISNGLSDDGRIAICQTANAPGSDDSCRYILFDLELGDEIARWEVETGWADGYEFDTTGRHVYLLRNNGGRVGYDFDGAMLDRKGWQTERIGAGDLYVIRMVLASEEPMDRGMREALLAGLHVAAQGSERTLQAHALRLLGELHEKEGAIQEAVDAYEKALSIDARIGVARKLEKLRKSLP</sequence>
<proteinExistence type="predicted"/>
<dbReference type="AlphaFoldDB" id="A0A239KD60"/>